<protein>
    <submittedName>
        <fullName evidence="1">Uncharacterized protein</fullName>
    </submittedName>
</protein>
<accession>X1BHC8</accession>
<dbReference type="AlphaFoldDB" id="X1BHC8"/>
<comment type="caution">
    <text evidence="1">The sequence shown here is derived from an EMBL/GenBank/DDBJ whole genome shotgun (WGS) entry which is preliminary data.</text>
</comment>
<sequence length="110" mass="12637">MQCNLRKLFADYGKEEMKKQTKAQKCNDLYDAFKCMQQNVPLKRSRAKDGSISTRPVIEVEPLPEKDVLLQCLTWLRIKGLLCWRHDCGTFQNIHGTWGTYGMKGGGDII</sequence>
<reference evidence="1" key="1">
    <citation type="journal article" date="2014" name="Front. Microbiol.">
        <title>High frequency of phylogenetically diverse reductive dehalogenase-homologous genes in deep subseafloor sedimentary metagenomes.</title>
        <authorList>
            <person name="Kawai M."/>
            <person name="Futagami T."/>
            <person name="Toyoda A."/>
            <person name="Takaki Y."/>
            <person name="Nishi S."/>
            <person name="Hori S."/>
            <person name="Arai W."/>
            <person name="Tsubouchi T."/>
            <person name="Morono Y."/>
            <person name="Uchiyama I."/>
            <person name="Ito T."/>
            <person name="Fujiyama A."/>
            <person name="Inagaki F."/>
            <person name="Takami H."/>
        </authorList>
    </citation>
    <scope>NUCLEOTIDE SEQUENCE</scope>
    <source>
        <strain evidence="1">Expedition CK06-06</strain>
    </source>
</reference>
<name>X1BHC8_9ZZZZ</name>
<evidence type="ECO:0000313" key="1">
    <source>
        <dbReference type="EMBL" id="GAG94425.1"/>
    </source>
</evidence>
<feature type="non-terminal residue" evidence="1">
    <location>
        <position position="110"/>
    </location>
</feature>
<dbReference type="EMBL" id="BART01023596">
    <property type="protein sequence ID" value="GAG94425.1"/>
    <property type="molecule type" value="Genomic_DNA"/>
</dbReference>
<proteinExistence type="predicted"/>
<gene>
    <name evidence="1" type="ORF">S01H4_42879</name>
</gene>
<organism evidence="1">
    <name type="scientific">marine sediment metagenome</name>
    <dbReference type="NCBI Taxonomy" id="412755"/>
    <lineage>
        <taxon>unclassified sequences</taxon>
        <taxon>metagenomes</taxon>
        <taxon>ecological metagenomes</taxon>
    </lineage>
</organism>